<dbReference type="SUPFAM" id="SSF49777">
    <property type="entry name" value="PEBP-like"/>
    <property type="match status" value="1"/>
</dbReference>
<dbReference type="InterPro" id="IPR036610">
    <property type="entry name" value="PEBP-like_sf"/>
</dbReference>
<dbReference type="HOGENOM" id="CLU_083918_2_0_4"/>
<keyword evidence="3" id="KW-1185">Reference proteome</keyword>
<proteinExistence type="predicted"/>
<dbReference type="PATRIC" id="fig|1030841.3.peg.1362"/>
<dbReference type="EMBL" id="AGAZ01000050">
    <property type="protein sequence ID" value="EGZ46281.1"/>
    <property type="molecule type" value="Genomic_DNA"/>
</dbReference>
<keyword evidence="1" id="KW-1133">Transmembrane helix</keyword>
<dbReference type="InterPro" id="IPR005247">
    <property type="entry name" value="YbhB_YbcL/LppC-like"/>
</dbReference>
<comment type="caution">
    <text evidence="2">The sequence shown here is derived from an EMBL/GenBank/DDBJ whole genome shotgun (WGS) entry which is preliminary data.</text>
</comment>
<evidence type="ECO:0000313" key="3">
    <source>
        <dbReference type="Proteomes" id="UP000005336"/>
    </source>
</evidence>
<feature type="transmembrane region" description="Helical" evidence="1">
    <location>
        <begin position="29"/>
        <end position="50"/>
    </location>
</feature>
<evidence type="ECO:0000256" key="1">
    <source>
        <dbReference type="SAM" id="Phobius"/>
    </source>
</evidence>
<keyword evidence="1" id="KW-0812">Transmembrane</keyword>
<dbReference type="PANTHER" id="PTHR30289">
    <property type="entry name" value="UNCHARACTERIZED PROTEIN YBCL-RELATED"/>
    <property type="match status" value="1"/>
</dbReference>
<organism evidence="2 3">
    <name type="scientific">Neisseria wadsworthii 9715</name>
    <dbReference type="NCBI Taxonomy" id="1030841"/>
    <lineage>
        <taxon>Bacteria</taxon>
        <taxon>Pseudomonadati</taxon>
        <taxon>Pseudomonadota</taxon>
        <taxon>Betaproteobacteria</taxon>
        <taxon>Neisseriales</taxon>
        <taxon>Neisseriaceae</taxon>
        <taxon>Neisseria</taxon>
    </lineage>
</organism>
<sequence length="209" mass="22433">MSVTAHLSRYFLFILIFQYIAKEKTMKQTLPLVLMIACSSAAWAGGPFTLSADNLQNGRFSSQQVLSKDYGFGCSGQNLSPALSWKNPPKGTKSFVLTVYDKDAPTGLGWMHWVVANIPANISKLPAGITADGKNLPEGALQTRTDFGAGGYGGACPPEGRKHRYEITLTALKVDRLPNVTADASPALVGFFTKANALGKAAITVEHQR</sequence>
<accession>G4CQM0</accession>
<dbReference type="CDD" id="cd00865">
    <property type="entry name" value="PEBP_bact_arch"/>
    <property type="match status" value="1"/>
</dbReference>
<gene>
    <name evidence="2" type="ORF">HMPREF9370_1380</name>
</gene>
<dbReference type="AlphaFoldDB" id="G4CQM0"/>
<dbReference type="InterPro" id="IPR008914">
    <property type="entry name" value="PEBP"/>
</dbReference>
<dbReference type="PANTHER" id="PTHR30289:SF1">
    <property type="entry name" value="PEBP (PHOSPHATIDYLETHANOLAMINE-BINDING PROTEIN) FAMILY PROTEIN"/>
    <property type="match status" value="1"/>
</dbReference>
<dbReference type="STRING" id="1030841.HMPREF9370_1380"/>
<dbReference type="Pfam" id="PF01161">
    <property type="entry name" value="PBP"/>
    <property type="match status" value="1"/>
</dbReference>
<evidence type="ECO:0000313" key="2">
    <source>
        <dbReference type="EMBL" id="EGZ46281.1"/>
    </source>
</evidence>
<dbReference type="Proteomes" id="UP000005336">
    <property type="component" value="Unassembled WGS sequence"/>
</dbReference>
<protein>
    <submittedName>
        <fullName evidence="2">Phosphatidylethanolamine-binding protein</fullName>
    </submittedName>
</protein>
<keyword evidence="1" id="KW-0472">Membrane</keyword>
<dbReference type="NCBIfam" id="TIGR00481">
    <property type="entry name" value="YbhB/YbcL family Raf kinase inhibitor-like protein"/>
    <property type="match status" value="1"/>
</dbReference>
<name>G4CQM0_9NEIS</name>
<dbReference type="Gene3D" id="3.90.280.10">
    <property type="entry name" value="PEBP-like"/>
    <property type="match status" value="1"/>
</dbReference>
<reference evidence="2 3" key="1">
    <citation type="submission" date="2011-06" db="EMBL/GenBank/DDBJ databases">
        <authorList>
            <person name="Muzny D."/>
            <person name="Qin X."/>
            <person name="Deng J."/>
            <person name="Jiang H."/>
            <person name="Liu Y."/>
            <person name="Qu J."/>
            <person name="Song X.-Z."/>
            <person name="Zhang L."/>
            <person name="Thornton R."/>
            <person name="Coyle M."/>
            <person name="Francisco L."/>
            <person name="Jackson L."/>
            <person name="Javaid M."/>
            <person name="Korchina V."/>
            <person name="Kovar C."/>
            <person name="Mata R."/>
            <person name="Mathew T."/>
            <person name="Ngo R."/>
            <person name="Nguyen L."/>
            <person name="Nguyen N."/>
            <person name="Okwuonu G."/>
            <person name="Ongeri F."/>
            <person name="Pham C."/>
            <person name="Simmons D."/>
            <person name="Wilczek-Boney K."/>
            <person name="Hale W."/>
            <person name="Jakkamsetti A."/>
            <person name="Pham P."/>
            <person name="Ruth R."/>
            <person name="San Lucas F."/>
            <person name="Warren J."/>
            <person name="Zhang J."/>
            <person name="Zhao Z."/>
            <person name="Zhou C."/>
            <person name="Zhu D."/>
            <person name="Lee S."/>
            <person name="Bess C."/>
            <person name="Blankenburg K."/>
            <person name="Forbes L."/>
            <person name="Fu Q."/>
            <person name="Gubbala S."/>
            <person name="Hirani K."/>
            <person name="Jayaseelan J.C."/>
            <person name="Lara F."/>
            <person name="Munidasa M."/>
            <person name="Palculict T."/>
            <person name="Patil S."/>
            <person name="Pu L.-L."/>
            <person name="Saada N."/>
            <person name="Tang L."/>
            <person name="Weissenberger G."/>
            <person name="Zhu Y."/>
            <person name="Hemphill L."/>
            <person name="Shang Y."/>
            <person name="Youmans B."/>
            <person name="Ayvaz T."/>
            <person name="Ross M."/>
            <person name="Santibanez J."/>
            <person name="Aqrawi P."/>
            <person name="Gross S."/>
            <person name="Joshi V."/>
            <person name="Fowler G."/>
            <person name="Nazareth L."/>
            <person name="Reid J."/>
            <person name="Worley K."/>
            <person name="Petrosino J."/>
            <person name="Highlander S."/>
            <person name="Gibbs R."/>
        </authorList>
    </citation>
    <scope>NUCLEOTIDE SEQUENCE [LARGE SCALE GENOMIC DNA]</scope>
    <source>
        <strain evidence="2 3">9715</strain>
    </source>
</reference>